<dbReference type="SUPFAM" id="SSF53955">
    <property type="entry name" value="Lysozyme-like"/>
    <property type="match status" value="1"/>
</dbReference>
<evidence type="ECO:0000256" key="1">
    <source>
        <dbReference type="ARBA" id="ARBA00000632"/>
    </source>
</evidence>
<protein>
    <recommendedName>
        <fullName evidence="2">lysozyme</fullName>
        <ecNumber evidence="2">3.2.1.17</ecNumber>
    </recommendedName>
</protein>
<accession>A0AAV8WT52</accession>
<name>A0AAV8WT52_9CUCU</name>
<dbReference type="PRINTS" id="PR00135">
    <property type="entry name" value="LYZLACT"/>
</dbReference>
<evidence type="ECO:0000256" key="5">
    <source>
        <dbReference type="ARBA" id="ARBA00023295"/>
    </source>
</evidence>
<dbReference type="GO" id="GO:0003796">
    <property type="term" value="F:lysozyme activity"/>
    <property type="evidence" value="ECO:0007669"/>
    <property type="project" value="UniProtKB-EC"/>
</dbReference>
<sequence length="113" mass="12962">MYNFSTILLILFSVSFSSSEGKVYGRCEFARHLLKHGVPKWQIPTWTCIARHESEYDTTKINHNTGDHGILQISQLYWCSNNNQPGKACKKTCSKFRDNYIGDDIACAKKNLQ</sequence>
<dbReference type="Proteomes" id="UP001162156">
    <property type="component" value="Unassembled WGS sequence"/>
</dbReference>
<evidence type="ECO:0000313" key="8">
    <source>
        <dbReference type="EMBL" id="KAJ8929583.1"/>
    </source>
</evidence>
<dbReference type="Pfam" id="PF00062">
    <property type="entry name" value="Lys"/>
    <property type="match status" value="1"/>
</dbReference>
<comment type="caution">
    <text evidence="8">The sequence shown here is derived from an EMBL/GenBank/DDBJ whole genome shotgun (WGS) entry which is preliminary data.</text>
</comment>
<feature type="signal peptide" evidence="7">
    <location>
        <begin position="1"/>
        <end position="21"/>
    </location>
</feature>
<dbReference type="EMBL" id="JANEYF010004953">
    <property type="protein sequence ID" value="KAJ8929583.1"/>
    <property type="molecule type" value="Genomic_DNA"/>
</dbReference>
<organism evidence="8 9">
    <name type="scientific">Rhamnusium bicolor</name>
    <dbReference type="NCBI Taxonomy" id="1586634"/>
    <lineage>
        <taxon>Eukaryota</taxon>
        <taxon>Metazoa</taxon>
        <taxon>Ecdysozoa</taxon>
        <taxon>Arthropoda</taxon>
        <taxon>Hexapoda</taxon>
        <taxon>Insecta</taxon>
        <taxon>Pterygota</taxon>
        <taxon>Neoptera</taxon>
        <taxon>Endopterygota</taxon>
        <taxon>Coleoptera</taxon>
        <taxon>Polyphaga</taxon>
        <taxon>Cucujiformia</taxon>
        <taxon>Chrysomeloidea</taxon>
        <taxon>Cerambycidae</taxon>
        <taxon>Lepturinae</taxon>
        <taxon>Rhagiini</taxon>
        <taxon>Rhamnusium</taxon>
    </lineage>
</organism>
<proteinExistence type="inferred from homology"/>
<evidence type="ECO:0000256" key="3">
    <source>
        <dbReference type="ARBA" id="ARBA00022638"/>
    </source>
</evidence>
<keyword evidence="5" id="KW-0378">Hydrolase</keyword>
<feature type="chain" id="PRO_5043395561" description="lysozyme" evidence="7">
    <location>
        <begin position="22"/>
        <end position="113"/>
    </location>
</feature>
<keyword evidence="4" id="KW-1015">Disulfide bond</keyword>
<comment type="similarity">
    <text evidence="6">Belongs to the glycosyl hydrolase 22 family.</text>
</comment>
<dbReference type="InterPro" id="IPR023346">
    <property type="entry name" value="Lysozyme-like_dom_sf"/>
</dbReference>
<comment type="catalytic activity">
    <reaction evidence="1">
        <text>Hydrolysis of (1-&gt;4)-beta-linkages between N-acetylmuramic acid and N-acetyl-D-glucosamine residues in a peptidoglycan and between N-acetyl-D-glucosamine residues in chitodextrins.</text>
        <dbReference type="EC" id="3.2.1.17"/>
    </reaction>
</comment>
<keyword evidence="5" id="KW-0326">Glycosidase</keyword>
<keyword evidence="3" id="KW-0081">Bacteriolytic enzyme</keyword>
<keyword evidence="7" id="KW-0732">Signal</keyword>
<evidence type="ECO:0000256" key="7">
    <source>
        <dbReference type="SAM" id="SignalP"/>
    </source>
</evidence>
<dbReference type="AlphaFoldDB" id="A0AAV8WT52"/>
<dbReference type="PANTHER" id="PTHR11407">
    <property type="entry name" value="LYSOZYME C"/>
    <property type="match status" value="1"/>
</dbReference>
<dbReference type="SMART" id="SM00263">
    <property type="entry name" value="LYZ1"/>
    <property type="match status" value="1"/>
</dbReference>
<evidence type="ECO:0000256" key="6">
    <source>
        <dbReference type="RuleBase" id="RU004440"/>
    </source>
</evidence>
<dbReference type="GO" id="GO:0031640">
    <property type="term" value="P:killing of cells of another organism"/>
    <property type="evidence" value="ECO:0007669"/>
    <property type="project" value="UniProtKB-KW"/>
</dbReference>
<dbReference type="PANTHER" id="PTHR11407:SF63">
    <property type="entry name" value="LYSOZYME C"/>
    <property type="match status" value="1"/>
</dbReference>
<dbReference type="EC" id="3.2.1.17" evidence="2"/>
<evidence type="ECO:0000256" key="4">
    <source>
        <dbReference type="ARBA" id="ARBA00023157"/>
    </source>
</evidence>
<dbReference type="InterPro" id="IPR001916">
    <property type="entry name" value="Glyco_hydro_22"/>
</dbReference>
<keyword evidence="3" id="KW-0929">Antimicrobial</keyword>
<keyword evidence="9" id="KW-1185">Reference proteome</keyword>
<gene>
    <name evidence="8" type="ORF">NQ314_017715</name>
</gene>
<reference evidence="8" key="1">
    <citation type="journal article" date="2023" name="Insect Mol. Biol.">
        <title>Genome sequencing provides insights into the evolution of gene families encoding plant cell wall-degrading enzymes in longhorned beetles.</title>
        <authorList>
            <person name="Shin N.R."/>
            <person name="Okamura Y."/>
            <person name="Kirsch R."/>
            <person name="Pauchet Y."/>
        </authorList>
    </citation>
    <scope>NUCLEOTIDE SEQUENCE</scope>
    <source>
        <strain evidence="8">RBIC_L_NR</strain>
    </source>
</reference>
<dbReference type="Gene3D" id="1.10.530.10">
    <property type="match status" value="1"/>
</dbReference>
<dbReference type="GO" id="GO:0042742">
    <property type="term" value="P:defense response to bacterium"/>
    <property type="evidence" value="ECO:0007669"/>
    <property type="project" value="UniProtKB-KW"/>
</dbReference>
<dbReference type="PROSITE" id="PS51348">
    <property type="entry name" value="GLYCOSYL_HYDROL_F22_2"/>
    <property type="match status" value="1"/>
</dbReference>
<evidence type="ECO:0000256" key="2">
    <source>
        <dbReference type="ARBA" id="ARBA00012732"/>
    </source>
</evidence>
<evidence type="ECO:0000313" key="9">
    <source>
        <dbReference type="Proteomes" id="UP001162156"/>
    </source>
</evidence>